<protein>
    <recommendedName>
        <fullName evidence="2">Glycosyltransferase subfamily 4-like N-terminal domain-containing protein</fullName>
    </recommendedName>
</protein>
<reference evidence="1" key="1">
    <citation type="submission" date="2018-05" db="EMBL/GenBank/DDBJ databases">
        <authorList>
            <person name="Lanie J.A."/>
            <person name="Ng W.-L."/>
            <person name="Kazmierczak K.M."/>
            <person name="Andrzejewski T.M."/>
            <person name="Davidsen T.M."/>
            <person name="Wayne K.J."/>
            <person name="Tettelin H."/>
            <person name="Glass J.I."/>
            <person name="Rusch D."/>
            <person name="Podicherti R."/>
            <person name="Tsui H.-C.T."/>
            <person name="Winkler M.E."/>
        </authorList>
    </citation>
    <scope>NUCLEOTIDE SEQUENCE</scope>
</reference>
<accession>A0A383DP58</accession>
<sequence>LKFIFLAPRFHTNQISWVEALFEHGHEIEVNVLFKGCTENYSLVDPTVFSPCKASKIVMNLFGTGGGNLYRGFPNPIYYFKSLMKSKADVIVVRDIGRWFSLLGAICARILGIKIIIYSQTSLHKNYSFKRKMAMKFLFKIFKAKWITPVLGDNSQEFIVPKKIFFVPFAVEI</sequence>
<feature type="non-terminal residue" evidence="1">
    <location>
        <position position="1"/>
    </location>
</feature>
<dbReference type="AlphaFoldDB" id="A0A383DP58"/>
<dbReference type="EMBL" id="UINC01218886">
    <property type="protein sequence ID" value="SVE46104.1"/>
    <property type="molecule type" value="Genomic_DNA"/>
</dbReference>
<name>A0A383DP58_9ZZZZ</name>
<gene>
    <name evidence="1" type="ORF">METZ01_LOCUS498958</name>
</gene>
<organism evidence="1">
    <name type="scientific">marine metagenome</name>
    <dbReference type="NCBI Taxonomy" id="408172"/>
    <lineage>
        <taxon>unclassified sequences</taxon>
        <taxon>metagenomes</taxon>
        <taxon>ecological metagenomes</taxon>
    </lineage>
</organism>
<dbReference type="SUPFAM" id="SSF53756">
    <property type="entry name" value="UDP-Glycosyltransferase/glycogen phosphorylase"/>
    <property type="match status" value="1"/>
</dbReference>
<feature type="non-terminal residue" evidence="1">
    <location>
        <position position="173"/>
    </location>
</feature>
<evidence type="ECO:0000313" key="1">
    <source>
        <dbReference type="EMBL" id="SVE46104.1"/>
    </source>
</evidence>
<evidence type="ECO:0008006" key="2">
    <source>
        <dbReference type="Google" id="ProtNLM"/>
    </source>
</evidence>
<proteinExistence type="predicted"/>